<organism evidence="1 2">
    <name type="scientific">Croceimicrobium hydrocarbonivorans</name>
    <dbReference type="NCBI Taxonomy" id="2761580"/>
    <lineage>
        <taxon>Bacteria</taxon>
        <taxon>Pseudomonadati</taxon>
        <taxon>Bacteroidota</taxon>
        <taxon>Flavobacteriia</taxon>
        <taxon>Flavobacteriales</taxon>
        <taxon>Owenweeksiaceae</taxon>
        <taxon>Croceimicrobium</taxon>
    </lineage>
</organism>
<dbReference type="KEGG" id="chyd:H4K34_05055"/>
<name>A0A7H0VHL4_9FLAO</name>
<dbReference type="Proteomes" id="UP000516305">
    <property type="component" value="Chromosome"/>
</dbReference>
<keyword evidence="2" id="KW-1185">Reference proteome</keyword>
<reference evidence="1 2" key="1">
    <citation type="submission" date="2020-08" db="EMBL/GenBank/DDBJ databases">
        <title>Croceimicrobium hydrocarbonivorans gen. nov., sp. nov., a novel marine bacterium isolated from a bacterial consortium that degrades polyethylene terephthalate.</title>
        <authorList>
            <person name="Liu R."/>
        </authorList>
    </citation>
    <scope>NUCLEOTIDE SEQUENCE [LARGE SCALE GENOMIC DNA]</scope>
    <source>
        <strain evidence="1 2">A20-9</strain>
    </source>
</reference>
<accession>A0A7H0VHL4</accession>
<sequence length="189" mass="20971">MQKTFLILLMLVGQLSYGQTNAKNEGHKRDGFTMGIGLGAGTLSLNSKQSNSTAFSVSLPNIKVGYMLKPNLEILGLLPGATYKSEGKDRGFEAFMLGAQYWPKERWWIMGAAGLTFDAAAFYTVEDPATAEFNFGLPALSFATGYEVWRKGRMAIDLQYRFFYGQAQLKNNGQREGIANMLIIGFNMY</sequence>
<dbReference type="AlphaFoldDB" id="A0A7H0VHL4"/>
<dbReference type="RefSeq" id="WP_210759738.1">
    <property type="nucleotide sequence ID" value="NZ_CP060139.1"/>
</dbReference>
<dbReference type="EMBL" id="CP060139">
    <property type="protein sequence ID" value="QNR25212.1"/>
    <property type="molecule type" value="Genomic_DNA"/>
</dbReference>
<proteinExistence type="predicted"/>
<evidence type="ECO:0000313" key="2">
    <source>
        <dbReference type="Proteomes" id="UP000516305"/>
    </source>
</evidence>
<evidence type="ECO:0008006" key="3">
    <source>
        <dbReference type="Google" id="ProtNLM"/>
    </source>
</evidence>
<gene>
    <name evidence="1" type="ORF">H4K34_05055</name>
</gene>
<evidence type="ECO:0000313" key="1">
    <source>
        <dbReference type="EMBL" id="QNR25212.1"/>
    </source>
</evidence>
<protein>
    <recommendedName>
        <fullName evidence="3">Outer membrane protein beta-barrel domain-containing protein</fullName>
    </recommendedName>
</protein>